<organism evidence="1 2">
    <name type="scientific">Lactobacillus nasalidis</name>
    <dbReference type="NCBI Taxonomy" id="2797258"/>
    <lineage>
        <taxon>Bacteria</taxon>
        <taxon>Bacillati</taxon>
        <taxon>Bacillota</taxon>
        <taxon>Bacilli</taxon>
        <taxon>Lactobacillales</taxon>
        <taxon>Lactobacillaceae</taxon>
        <taxon>Lactobacillus</taxon>
    </lineage>
</organism>
<evidence type="ECO:0000313" key="2">
    <source>
        <dbReference type="Proteomes" id="UP000616547"/>
    </source>
</evidence>
<sequence>MLEFFKMAFTALFALAIAASIGEVVQFIIDEVKELEQDNED</sequence>
<reference evidence="2" key="1">
    <citation type="submission" date="2021-01" db="EMBL/GenBank/DDBJ databases">
        <title>Draft genome sequence of Nasalis larvatus strain YZ03.</title>
        <authorList>
            <person name="Suzuki-Hashido N."/>
            <person name="Tsuchida S."/>
            <person name="Hayakawa T."/>
        </authorList>
    </citation>
    <scope>NUCLEOTIDE SEQUENCE [LARGE SCALE GENOMIC DNA]</scope>
    <source>
        <strain evidence="2">YZ03</strain>
    </source>
</reference>
<evidence type="ECO:0000313" key="1">
    <source>
        <dbReference type="EMBL" id="GHW01459.1"/>
    </source>
</evidence>
<name>A0ABQ3W6U4_9LACO</name>
<comment type="caution">
    <text evidence="1">The sequence shown here is derived from an EMBL/GenBank/DDBJ whole genome shotgun (WGS) entry which is preliminary data.</text>
</comment>
<dbReference type="EMBL" id="BOCI01000301">
    <property type="protein sequence ID" value="GHW01459.1"/>
    <property type="molecule type" value="Genomic_DNA"/>
</dbReference>
<proteinExistence type="predicted"/>
<evidence type="ECO:0008006" key="3">
    <source>
        <dbReference type="Google" id="ProtNLM"/>
    </source>
</evidence>
<dbReference type="Proteomes" id="UP000616547">
    <property type="component" value="Unassembled WGS sequence"/>
</dbReference>
<gene>
    <name evidence="1" type="ORF">lacNasYZ03_11460</name>
</gene>
<dbReference type="RefSeq" id="WP_280515187.1">
    <property type="nucleotide sequence ID" value="NZ_BOCG01000451.1"/>
</dbReference>
<keyword evidence="2" id="KW-1185">Reference proteome</keyword>
<protein>
    <recommendedName>
        <fullName evidence="3">Holin</fullName>
    </recommendedName>
</protein>
<accession>A0ABQ3W6U4</accession>